<keyword evidence="6" id="KW-1185">Reference proteome</keyword>
<evidence type="ECO:0000256" key="3">
    <source>
        <dbReference type="PROSITE-ProRule" id="PRU00473"/>
    </source>
</evidence>
<gene>
    <name evidence="5" type="ORF">AOY20_06710</name>
</gene>
<dbReference type="PRINTS" id="PR01021">
    <property type="entry name" value="OMPADOMAIN"/>
</dbReference>
<evidence type="ECO:0000313" key="5">
    <source>
        <dbReference type="EMBL" id="ALH95251.1"/>
    </source>
</evidence>
<dbReference type="InterPro" id="IPR006664">
    <property type="entry name" value="OMP_bac"/>
</dbReference>
<dbReference type="InterPro" id="IPR050330">
    <property type="entry name" value="Bact_OuterMem_StrucFunc"/>
</dbReference>
<dbReference type="Pfam" id="PF00691">
    <property type="entry name" value="OmpA"/>
    <property type="match status" value="1"/>
</dbReference>
<evidence type="ECO:0000256" key="1">
    <source>
        <dbReference type="ARBA" id="ARBA00004442"/>
    </source>
</evidence>
<dbReference type="PROSITE" id="PS51123">
    <property type="entry name" value="OMPA_2"/>
    <property type="match status" value="1"/>
</dbReference>
<dbReference type="STRING" id="1324350.AOY20_06710"/>
<organism evidence="5 6">
    <name type="scientific">Acinetobacter equi</name>
    <dbReference type="NCBI Taxonomy" id="1324350"/>
    <lineage>
        <taxon>Bacteria</taxon>
        <taxon>Pseudomonadati</taxon>
        <taxon>Pseudomonadota</taxon>
        <taxon>Gammaproteobacteria</taxon>
        <taxon>Moraxellales</taxon>
        <taxon>Moraxellaceae</taxon>
        <taxon>Acinetobacter</taxon>
    </lineage>
</organism>
<protein>
    <recommendedName>
        <fullName evidence="4">OmpA-like domain-containing protein</fullName>
    </recommendedName>
</protein>
<dbReference type="PANTHER" id="PTHR30329:SF17">
    <property type="entry name" value="LIPOPROTEIN YFIB-RELATED"/>
    <property type="match status" value="1"/>
</dbReference>
<dbReference type="RefSeq" id="WP_054581145.1">
    <property type="nucleotide sequence ID" value="NZ_CP012808.1"/>
</dbReference>
<proteinExistence type="predicted"/>
<dbReference type="PANTHER" id="PTHR30329">
    <property type="entry name" value="STATOR ELEMENT OF FLAGELLAR MOTOR COMPLEX"/>
    <property type="match status" value="1"/>
</dbReference>
<name>A0A0N7GXP0_9GAMM</name>
<evidence type="ECO:0000313" key="6">
    <source>
        <dbReference type="Proteomes" id="UP000064939"/>
    </source>
</evidence>
<dbReference type="SUPFAM" id="SSF103088">
    <property type="entry name" value="OmpA-like"/>
    <property type="match status" value="1"/>
</dbReference>
<dbReference type="Proteomes" id="UP000064939">
    <property type="component" value="Chromosome"/>
</dbReference>
<dbReference type="OrthoDB" id="9782229at2"/>
<accession>A0A0N7GXP0</accession>
<dbReference type="KEGG" id="aei:AOY20_06710"/>
<sequence length="158" mass="17871">MLKQFTKIFSFALIGLILVACATKGLSSKQKQLLQKEGFNLTEDGWSLALPEQLLFEFNKSTINESKISQIEQLSETLKKYDLKRLKIIGHTDNIGTPEYNHALSKKRAETVKEVFVQHGFRSSDIQTIGRGATQPLSNNDNIEKRAVNRRVNIVIIP</sequence>
<reference evidence="5 6" key="1">
    <citation type="journal article" date="2015" name="Int. J. Syst. Evol. Microbiol.">
        <title>Acinetobacter equi sp. nov. isolated from horse faeces.</title>
        <authorList>
            <person name="Poppel M.T."/>
            <person name="Skiebe E."/>
            <person name="Laue M."/>
            <person name="Bergmann H."/>
            <person name="Ebersberger I."/>
            <person name="Garn T."/>
            <person name="Fruth A."/>
            <person name="Baumgardt S."/>
            <person name="Busse H.J."/>
            <person name="Wilharm G."/>
        </authorList>
    </citation>
    <scope>NUCLEOTIDE SEQUENCE [LARGE SCALE GENOMIC DNA]</scope>
    <source>
        <strain evidence="5 6">114</strain>
    </source>
</reference>
<dbReference type="Gene3D" id="3.30.1330.60">
    <property type="entry name" value="OmpA-like domain"/>
    <property type="match status" value="1"/>
</dbReference>
<dbReference type="GO" id="GO:0009279">
    <property type="term" value="C:cell outer membrane"/>
    <property type="evidence" value="ECO:0007669"/>
    <property type="project" value="UniProtKB-SubCell"/>
</dbReference>
<dbReference type="InterPro" id="IPR036737">
    <property type="entry name" value="OmpA-like_sf"/>
</dbReference>
<dbReference type="CDD" id="cd07185">
    <property type="entry name" value="OmpA_C-like"/>
    <property type="match status" value="1"/>
</dbReference>
<comment type="subcellular location">
    <subcellularLocation>
        <location evidence="1">Cell outer membrane</location>
    </subcellularLocation>
</comment>
<dbReference type="PROSITE" id="PS51257">
    <property type="entry name" value="PROKAR_LIPOPROTEIN"/>
    <property type="match status" value="1"/>
</dbReference>
<evidence type="ECO:0000259" key="4">
    <source>
        <dbReference type="PROSITE" id="PS51123"/>
    </source>
</evidence>
<dbReference type="EMBL" id="CP012808">
    <property type="protein sequence ID" value="ALH95251.1"/>
    <property type="molecule type" value="Genomic_DNA"/>
</dbReference>
<dbReference type="AlphaFoldDB" id="A0A0N7GXP0"/>
<feature type="domain" description="OmpA-like" evidence="4">
    <location>
        <begin position="43"/>
        <end position="158"/>
    </location>
</feature>
<dbReference type="InterPro" id="IPR006665">
    <property type="entry name" value="OmpA-like"/>
</dbReference>
<evidence type="ECO:0000256" key="2">
    <source>
        <dbReference type="ARBA" id="ARBA00023136"/>
    </source>
</evidence>
<keyword evidence="2 3" id="KW-0472">Membrane</keyword>